<feature type="domain" description="RING-type" evidence="12">
    <location>
        <begin position="377"/>
        <end position="430"/>
    </location>
</feature>
<keyword evidence="2" id="KW-0479">Metal-binding</keyword>
<evidence type="ECO:0000313" key="13">
    <source>
        <dbReference type="EMBL" id="VVA96884.1"/>
    </source>
</evidence>
<dbReference type="Pfam" id="PF25210">
    <property type="entry name" value="Kelch_FKB95"/>
    <property type="match status" value="1"/>
</dbReference>
<feature type="compositionally biased region" description="Polar residues" evidence="10">
    <location>
        <begin position="863"/>
        <end position="873"/>
    </location>
</feature>
<evidence type="ECO:0000256" key="10">
    <source>
        <dbReference type="SAM" id="MobiDB-lite"/>
    </source>
</evidence>
<feature type="domain" description="PHD-type" evidence="11">
    <location>
        <begin position="374"/>
        <end position="432"/>
    </location>
</feature>
<dbReference type="GO" id="GO:0008270">
    <property type="term" value="F:zinc ion binding"/>
    <property type="evidence" value="ECO:0007669"/>
    <property type="project" value="UniProtKB-KW"/>
</dbReference>
<dbReference type="EMBL" id="CABITT030000003">
    <property type="protein sequence ID" value="VVA96884.1"/>
    <property type="molecule type" value="Genomic_DNA"/>
</dbReference>
<evidence type="ECO:0000256" key="4">
    <source>
        <dbReference type="ARBA" id="ARBA00022771"/>
    </source>
</evidence>
<dbReference type="AlphaFoldDB" id="A0A565B700"/>
<name>A0A565B700_9BRAS</name>
<feature type="compositionally biased region" description="Basic and acidic residues" evidence="10">
    <location>
        <begin position="899"/>
        <end position="920"/>
    </location>
</feature>
<feature type="region of interest" description="Disordered" evidence="10">
    <location>
        <begin position="772"/>
        <end position="921"/>
    </location>
</feature>
<evidence type="ECO:0000256" key="5">
    <source>
        <dbReference type="ARBA" id="ARBA00022833"/>
    </source>
</evidence>
<keyword evidence="4 9" id="KW-0863">Zinc-finger</keyword>
<dbReference type="InterPro" id="IPR001841">
    <property type="entry name" value="Znf_RING"/>
</dbReference>
<protein>
    <recommendedName>
        <fullName evidence="15">PHD-type domain-containing protein</fullName>
    </recommendedName>
</protein>
<dbReference type="SMART" id="SM00249">
    <property type="entry name" value="PHD"/>
    <property type="match status" value="3"/>
</dbReference>
<feature type="compositionally biased region" description="Basic and acidic residues" evidence="10">
    <location>
        <begin position="666"/>
        <end position="686"/>
    </location>
</feature>
<evidence type="ECO:0000256" key="3">
    <source>
        <dbReference type="ARBA" id="ARBA00022737"/>
    </source>
</evidence>
<dbReference type="FunFam" id="3.30.40.10:FF:000638">
    <property type="entry name" value="PHD finger family protein"/>
    <property type="match status" value="1"/>
</dbReference>
<comment type="caution">
    <text evidence="13">The sequence shown here is derived from an EMBL/GenBank/DDBJ whole genome shotgun (WGS) entry which is preliminary data.</text>
</comment>
<proteinExistence type="predicted"/>
<dbReference type="PANTHER" id="PTHR45888:SF4">
    <property type="entry name" value="PHD FINGER PROTEIN 10"/>
    <property type="match status" value="1"/>
</dbReference>
<dbReference type="GO" id="GO:0005634">
    <property type="term" value="C:nucleus"/>
    <property type="evidence" value="ECO:0007669"/>
    <property type="project" value="UniProtKB-SubCell"/>
</dbReference>
<evidence type="ECO:0000256" key="9">
    <source>
        <dbReference type="PROSITE-ProRule" id="PRU00175"/>
    </source>
</evidence>
<keyword evidence="14" id="KW-1185">Reference proteome</keyword>
<dbReference type="InterPro" id="IPR019787">
    <property type="entry name" value="Znf_PHD-finger"/>
</dbReference>
<dbReference type="InterPro" id="IPR015915">
    <property type="entry name" value="Kelch-typ_b-propeller"/>
</dbReference>
<evidence type="ECO:0000256" key="1">
    <source>
        <dbReference type="ARBA" id="ARBA00004123"/>
    </source>
</evidence>
<evidence type="ECO:0000259" key="12">
    <source>
        <dbReference type="PROSITE" id="PS50089"/>
    </source>
</evidence>
<dbReference type="PROSITE" id="PS50089">
    <property type="entry name" value="ZF_RING_2"/>
    <property type="match status" value="1"/>
</dbReference>
<evidence type="ECO:0008006" key="15">
    <source>
        <dbReference type="Google" id="ProtNLM"/>
    </source>
</evidence>
<accession>A0A565B700</accession>
<dbReference type="Gene3D" id="2.120.10.80">
    <property type="entry name" value="Kelch-type beta propeller"/>
    <property type="match status" value="1"/>
</dbReference>
<keyword evidence="7" id="KW-0804">Transcription</keyword>
<feature type="compositionally biased region" description="Basic and acidic residues" evidence="10">
    <location>
        <begin position="780"/>
        <end position="795"/>
    </location>
</feature>
<keyword evidence="6" id="KW-0805">Transcription regulation</keyword>
<dbReference type="InterPro" id="IPR011011">
    <property type="entry name" value="Znf_FYVE_PHD"/>
</dbReference>
<keyword evidence="3" id="KW-0677">Repeat</keyword>
<dbReference type="InterPro" id="IPR001965">
    <property type="entry name" value="Znf_PHD"/>
</dbReference>
<evidence type="ECO:0000256" key="2">
    <source>
        <dbReference type="ARBA" id="ARBA00022723"/>
    </source>
</evidence>
<dbReference type="PROSITE" id="PS50016">
    <property type="entry name" value="ZF_PHD_2"/>
    <property type="match status" value="2"/>
</dbReference>
<dbReference type="InterPro" id="IPR057499">
    <property type="entry name" value="Kelch_FKB95"/>
</dbReference>
<evidence type="ECO:0000256" key="6">
    <source>
        <dbReference type="ARBA" id="ARBA00023015"/>
    </source>
</evidence>
<keyword evidence="5" id="KW-0862">Zinc</keyword>
<dbReference type="FunFam" id="3.30.40.10:FF:000238">
    <property type="entry name" value="PHD finger family protein"/>
    <property type="match status" value="1"/>
</dbReference>
<dbReference type="CDD" id="cd16448">
    <property type="entry name" value="RING-H2"/>
    <property type="match status" value="1"/>
</dbReference>
<dbReference type="Gene3D" id="3.30.40.10">
    <property type="entry name" value="Zinc/RING finger domain, C3HC4 (zinc finger)"/>
    <property type="match status" value="2"/>
</dbReference>
<dbReference type="PANTHER" id="PTHR45888">
    <property type="entry name" value="HL01030P-RELATED"/>
    <property type="match status" value="1"/>
</dbReference>
<dbReference type="Pfam" id="PF00628">
    <property type="entry name" value="PHD"/>
    <property type="match status" value="1"/>
</dbReference>
<feature type="compositionally biased region" description="Basic residues" evidence="10">
    <location>
        <begin position="655"/>
        <end position="665"/>
    </location>
</feature>
<dbReference type="OrthoDB" id="1903104at2759"/>
<comment type="subcellular location">
    <subcellularLocation>
        <location evidence="1">Nucleus</location>
    </subcellularLocation>
</comment>
<feature type="compositionally biased region" description="Polar residues" evidence="10">
    <location>
        <begin position="810"/>
        <end position="833"/>
    </location>
</feature>
<dbReference type="SUPFAM" id="SSF117281">
    <property type="entry name" value="Kelch motif"/>
    <property type="match status" value="1"/>
</dbReference>
<reference evidence="13" key="1">
    <citation type="submission" date="2019-07" db="EMBL/GenBank/DDBJ databases">
        <authorList>
            <person name="Dittberner H."/>
        </authorList>
    </citation>
    <scope>NUCLEOTIDE SEQUENCE [LARGE SCALE GENOMIC DNA]</scope>
</reference>
<evidence type="ECO:0000259" key="11">
    <source>
        <dbReference type="PROSITE" id="PS50016"/>
    </source>
</evidence>
<evidence type="ECO:0000256" key="7">
    <source>
        <dbReference type="ARBA" id="ARBA00023163"/>
    </source>
</evidence>
<keyword evidence="8" id="KW-0539">Nucleus</keyword>
<dbReference type="InterPro" id="IPR013083">
    <property type="entry name" value="Znf_RING/FYVE/PHD"/>
</dbReference>
<sequence length="995" mass="110836">MKTQPNDTSKKKNKSSGYVLARAIIPYSPVNISGGGLVAVGSSIYNIGGSSFSSSVSVERGSKLPGCYNDGNNPDSLKDSIEVFDTETQIWDPLPIPWSERKCTSCSKSACVDGKFQLETGRDVVAYNSKEGRWDLVGLRPKHSNSYYCEIENVMYSVSGSYFSWYDSEVSESRKLKGLVGLTKFPRTTCVRLADYGGKMAVLWDDDLPLSDYDDKCSFHLMTKINMTLKQTFVLSLNENNTQFEEYRRCRRICFCSLGFSRDLRGVNGKEEFLKGVNRVEGFLIDPLGSSSRVFTDGTIQVRVPKVVPASQTVSAASNLGEEASAQKKRVALQRQAAVTVEAAEDYARRFESGVNELSSKDLAGEELAQSGMNIMCRMCFLGDGEGSERARRMLACKNCGKKYHTNCVKSWAQHRDLFHWSSWSCPSCRVCEVCHKTGDPNKFMFCKRCDAAYHCYCQHPPHKNVSSGPYLCPKHTRCHSCDSTVPGNGLSVRWFLSYTCCDACGRLFVKGNYCPVCLKVYRDSESTPMVCCDICQRWVHCHCDGISDEKYMRFQVDGNLQYKCATCRGECYQVKDLQDAVQELWKKKDVVDKELIASLRAAAGLPTEEEIFSISQFLDDEENGPVSGRSLKFPVKGLVEKSPKKSKEYGKNSLNKKHSKKGNHTKLEPQQDSELHQEIESERRRLGGPKVDSVGFQINERSDVHSSVAGICSTHEPMIVKHKRVDDVMVTDEEKLSRIVRIKCSKPSEEKAVKTKKLVISLGARKINVSDSSKSSIVSRDKDQSSSGGDKVDQTGEVQTLKIAGRFGKTQSEGSKNTFGSITQFPASTSGGNHVDDKTSISPSLPKEGRPLLKVKLRKPNSGDQTSLITTQSEDEKLSLARGQRSKRKRPSSLVDKGSLKEDGEATTHSHQDSSRNDEMMDANWILKKLGKDSIGKRVEVHGSQNSWHKGTVTDITEDTSTLSVSLDDGSIKMFELGKHSVRFIRQKQKRSRS</sequence>
<feature type="domain" description="PHD-type" evidence="11">
    <location>
        <begin position="512"/>
        <end position="571"/>
    </location>
</feature>
<feature type="region of interest" description="Disordered" evidence="10">
    <location>
        <begin position="643"/>
        <end position="691"/>
    </location>
</feature>
<dbReference type="Proteomes" id="UP000489600">
    <property type="component" value="Unassembled WGS sequence"/>
</dbReference>
<organism evidence="13 14">
    <name type="scientific">Arabis nemorensis</name>
    <dbReference type="NCBI Taxonomy" id="586526"/>
    <lineage>
        <taxon>Eukaryota</taxon>
        <taxon>Viridiplantae</taxon>
        <taxon>Streptophyta</taxon>
        <taxon>Embryophyta</taxon>
        <taxon>Tracheophyta</taxon>
        <taxon>Spermatophyta</taxon>
        <taxon>Magnoliopsida</taxon>
        <taxon>eudicotyledons</taxon>
        <taxon>Gunneridae</taxon>
        <taxon>Pentapetalae</taxon>
        <taxon>rosids</taxon>
        <taxon>malvids</taxon>
        <taxon>Brassicales</taxon>
        <taxon>Brassicaceae</taxon>
        <taxon>Arabideae</taxon>
        <taxon>Arabis</taxon>
    </lineage>
</organism>
<evidence type="ECO:0000256" key="8">
    <source>
        <dbReference type="ARBA" id="ARBA00023242"/>
    </source>
</evidence>
<evidence type="ECO:0000313" key="14">
    <source>
        <dbReference type="Proteomes" id="UP000489600"/>
    </source>
</evidence>
<gene>
    <name evidence="13" type="ORF">ANE_LOCUS7329</name>
</gene>
<dbReference type="SUPFAM" id="SSF57903">
    <property type="entry name" value="FYVE/PHD zinc finger"/>
    <property type="match status" value="3"/>
</dbReference>